<dbReference type="InterPro" id="IPR023214">
    <property type="entry name" value="HAD_sf"/>
</dbReference>
<dbReference type="SFLD" id="SFLDS00003">
    <property type="entry name" value="Haloacid_Dehalogenase"/>
    <property type="match status" value="1"/>
</dbReference>
<keyword evidence="1" id="KW-0378">Hydrolase</keyword>
<dbReference type="PANTHER" id="PTHR43434">
    <property type="entry name" value="PHOSPHOGLYCOLATE PHOSPHATASE"/>
    <property type="match status" value="1"/>
</dbReference>
<dbReference type="InterPro" id="IPR050155">
    <property type="entry name" value="HAD-like_hydrolase_sf"/>
</dbReference>
<dbReference type="Gene3D" id="3.40.50.1000">
    <property type="entry name" value="HAD superfamily/HAD-like"/>
    <property type="match status" value="1"/>
</dbReference>
<dbReference type="GO" id="GO:0005829">
    <property type="term" value="C:cytosol"/>
    <property type="evidence" value="ECO:0007669"/>
    <property type="project" value="TreeGrafter"/>
</dbReference>
<protein>
    <submittedName>
        <fullName evidence="1">HAD family hydrolase</fullName>
    </submittedName>
</protein>
<proteinExistence type="predicted"/>
<accession>A0A930YPN5</accession>
<organism evidence="1 2">
    <name type="scientific">Nocardioides agariphilus</name>
    <dbReference type="NCBI Taxonomy" id="433664"/>
    <lineage>
        <taxon>Bacteria</taxon>
        <taxon>Bacillati</taxon>
        <taxon>Actinomycetota</taxon>
        <taxon>Actinomycetes</taxon>
        <taxon>Propionibacteriales</taxon>
        <taxon>Nocardioidaceae</taxon>
        <taxon>Nocardioides</taxon>
    </lineage>
</organism>
<dbReference type="InterPro" id="IPR023198">
    <property type="entry name" value="PGP-like_dom2"/>
</dbReference>
<comment type="caution">
    <text evidence="1">The sequence shown here is derived from an EMBL/GenBank/DDBJ whole genome shotgun (WGS) entry which is preliminary data.</text>
</comment>
<dbReference type="InterPro" id="IPR006439">
    <property type="entry name" value="HAD-SF_hydro_IA"/>
</dbReference>
<name>A0A930YPN5_9ACTN</name>
<dbReference type="PANTHER" id="PTHR43434:SF16">
    <property type="entry name" value="BLL8046 PROTEIN"/>
    <property type="match status" value="1"/>
</dbReference>
<dbReference type="EMBL" id="JADKPO010000009">
    <property type="protein sequence ID" value="MBF4767880.1"/>
    <property type="molecule type" value="Genomic_DNA"/>
</dbReference>
<gene>
    <name evidence="1" type="ORF">ISU10_08895</name>
</gene>
<evidence type="ECO:0000313" key="2">
    <source>
        <dbReference type="Proteomes" id="UP000660668"/>
    </source>
</evidence>
<dbReference type="Pfam" id="PF00702">
    <property type="entry name" value="Hydrolase"/>
    <property type="match status" value="1"/>
</dbReference>
<evidence type="ECO:0000313" key="1">
    <source>
        <dbReference type="EMBL" id="MBF4767880.1"/>
    </source>
</evidence>
<dbReference type="GO" id="GO:0006281">
    <property type="term" value="P:DNA repair"/>
    <property type="evidence" value="ECO:0007669"/>
    <property type="project" value="TreeGrafter"/>
</dbReference>
<dbReference type="NCBIfam" id="TIGR01549">
    <property type="entry name" value="HAD-SF-IA-v1"/>
    <property type="match status" value="1"/>
</dbReference>
<dbReference type="Gene3D" id="1.10.150.240">
    <property type="entry name" value="Putative phosphatase, domain 2"/>
    <property type="match status" value="1"/>
</dbReference>
<dbReference type="Proteomes" id="UP000660668">
    <property type="component" value="Unassembled WGS sequence"/>
</dbReference>
<dbReference type="AlphaFoldDB" id="A0A930YPN5"/>
<keyword evidence="2" id="KW-1185">Reference proteome</keyword>
<reference evidence="1" key="1">
    <citation type="submission" date="2020-11" db="EMBL/GenBank/DDBJ databases">
        <title>Nocardioides cynanchi sp. nov., isolated from soil of rhizosphere of Cynanchum wilfordii.</title>
        <authorList>
            <person name="Lee J.-S."/>
            <person name="Suh M.K."/>
            <person name="Kim J.-S."/>
        </authorList>
    </citation>
    <scope>NUCLEOTIDE SEQUENCE</scope>
    <source>
        <strain evidence="1">KCTC 19276</strain>
    </source>
</reference>
<sequence>MDTVVLDVDGTLVDSVYARTLAWKAAFREVGIEVPSHRIHRAIGMGGDRVVAHLAGDAVAHGVGDEVRRRHREYFERLLPDITATDGAAELLEHLRQYQFQVVVASSGEPDLTSRLLELVDGGPALVQRIVWSSPSIATKPAPDLFQAALQQVGGTEAIVIGDSVWDTQAARAAGLACLAVRTGGFDDAELLANGATAVYEDPRELLKAPELSV</sequence>
<dbReference type="GO" id="GO:0008967">
    <property type="term" value="F:phosphoglycolate phosphatase activity"/>
    <property type="evidence" value="ECO:0007669"/>
    <property type="project" value="TreeGrafter"/>
</dbReference>
<dbReference type="InterPro" id="IPR036412">
    <property type="entry name" value="HAD-like_sf"/>
</dbReference>
<dbReference type="SFLD" id="SFLDG01129">
    <property type="entry name" value="C1.5:_HAD__Beta-PGM__Phosphata"/>
    <property type="match status" value="1"/>
</dbReference>
<dbReference type="SUPFAM" id="SSF56784">
    <property type="entry name" value="HAD-like"/>
    <property type="match status" value="1"/>
</dbReference>